<dbReference type="Gene3D" id="3.30.1240.10">
    <property type="match status" value="1"/>
</dbReference>
<dbReference type="PANTHER" id="PTHR10000:SF8">
    <property type="entry name" value="HAD SUPERFAMILY HYDROLASE-LIKE, TYPE 3"/>
    <property type="match status" value="1"/>
</dbReference>
<name>A0AA35CNR7_9FIRM</name>
<dbReference type="InterPro" id="IPR036412">
    <property type="entry name" value="HAD-like_sf"/>
</dbReference>
<dbReference type="PANTHER" id="PTHR10000">
    <property type="entry name" value="PHOSPHOSERINE PHOSPHATASE"/>
    <property type="match status" value="1"/>
</dbReference>
<protein>
    <submittedName>
        <fullName evidence="1">Hydrolase</fullName>
    </submittedName>
</protein>
<accession>A0AA35CNR7</accession>
<keyword evidence="1" id="KW-0378">Hydrolase</keyword>
<gene>
    <name evidence="1" type="ORF">caldi_17900</name>
</gene>
<dbReference type="InterPro" id="IPR023214">
    <property type="entry name" value="HAD_sf"/>
</dbReference>
<evidence type="ECO:0000313" key="2">
    <source>
        <dbReference type="Proteomes" id="UP001163687"/>
    </source>
</evidence>
<dbReference type="GO" id="GO:0000287">
    <property type="term" value="F:magnesium ion binding"/>
    <property type="evidence" value="ECO:0007669"/>
    <property type="project" value="TreeGrafter"/>
</dbReference>
<dbReference type="EMBL" id="AP025628">
    <property type="protein sequence ID" value="BDG60700.1"/>
    <property type="molecule type" value="Genomic_DNA"/>
</dbReference>
<dbReference type="Proteomes" id="UP001163687">
    <property type="component" value="Chromosome"/>
</dbReference>
<reference evidence="1" key="1">
    <citation type="submission" date="2022-03" db="EMBL/GenBank/DDBJ databases">
        <title>Complete genome sequence of Caldinitratiruptor microaerophilus.</title>
        <authorList>
            <person name="Mukaiyama R."/>
            <person name="Nishiyama T."/>
            <person name="Ueda K."/>
        </authorList>
    </citation>
    <scope>NUCLEOTIDE SEQUENCE</scope>
    <source>
        <strain evidence="1">JCM 16183</strain>
    </source>
</reference>
<dbReference type="SUPFAM" id="SSF56784">
    <property type="entry name" value="HAD-like"/>
    <property type="match status" value="1"/>
</dbReference>
<organism evidence="1 2">
    <name type="scientific">Caldinitratiruptor microaerophilus</name>
    <dbReference type="NCBI Taxonomy" id="671077"/>
    <lineage>
        <taxon>Bacteria</taxon>
        <taxon>Bacillati</taxon>
        <taxon>Bacillota</taxon>
        <taxon>Clostridia</taxon>
        <taxon>Eubacteriales</taxon>
        <taxon>Symbiobacteriaceae</taxon>
        <taxon>Caldinitratiruptor</taxon>
    </lineage>
</organism>
<dbReference type="RefSeq" id="WP_264841402.1">
    <property type="nucleotide sequence ID" value="NZ_AP025628.1"/>
</dbReference>
<evidence type="ECO:0000313" key="1">
    <source>
        <dbReference type="EMBL" id="BDG60700.1"/>
    </source>
</evidence>
<dbReference type="CDD" id="cd07516">
    <property type="entry name" value="HAD_Pase"/>
    <property type="match status" value="1"/>
</dbReference>
<keyword evidence="2" id="KW-1185">Reference proteome</keyword>
<dbReference type="AlphaFoldDB" id="A0AA35CNR7"/>
<dbReference type="GO" id="GO:0016791">
    <property type="term" value="F:phosphatase activity"/>
    <property type="evidence" value="ECO:0007669"/>
    <property type="project" value="TreeGrafter"/>
</dbReference>
<sequence>MYRLVALDIDGTVLDSRGEIRPRVLAAVGRAIQAGVAVTLATGRRWRAARDIARRLGIRVPVILYNGALVLDPARESVLLERPLPPDAALDAMRHLERHGLPVYVCRHAPSGPDLFWLGEPACPEATYFREGPRGHARPLEDVASAAGFEVLKVFTLDLEARVRPAATETPRWLGVPLRSLLCPDIPGHSLLEYWRWGTDKGSALEFLAHRLGVRRSEIVAVGDNWNDMEMIDFAGLGVAMANAVPELRQRADLVTASNDEDGVAAVLERYVLGEVA</sequence>
<dbReference type="Pfam" id="PF08282">
    <property type="entry name" value="Hydrolase_3"/>
    <property type="match status" value="1"/>
</dbReference>
<dbReference type="GO" id="GO:0005829">
    <property type="term" value="C:cytosol"/>
    <property type="evidence" value="ECO:0007669"/>
    <property type="project" value="TreeGrafter"/>
</dbReference>
<proteinExistence type="predicted"/>
<dbReference type="KEGG" id="cmic:caldi_17900"/>
<dbReference type="Gene3D" id="3.40.50.1000">
    <property type="entry name" value="HAD superfamily/HAD-like"/>
    <property type="match status" value="1"/>
</dbReference>
<dbReference type="PROSITE" id="PS01229">
    <property type="entry name" value="COF_2"/>
    <property type="match status" value="1"/>
</dbReference>